<protein>
    <submittedName>
        <fullName evidence="1">Predicted thiol-disulfide oxidoreductase YuxK, DCC family</fullName>
    </submittedName>
</protein>
<dbReference type="STRING" id="61595.SAMN05421644_12117"/>
<keyword evidence="2" id="KW-1185">Reference proteome</keyword>
<dbReference type="GO" id="GO:0015035">
    <property type="term" value="F:protein-disulfide reductase activity"/>
    <property type="evidence" value="ECO:0007669"/>
    <property type="project" value="InterPro"/>
</dbReference>
<reference evidence="2" key="1">
    <citation type="submission" date="2016-10" db="EMBL/GenBank/DDBJ databases">
        <authorList>
            <person name="Varghese N."/>
            <person name="Submissions S."/>
        </authorList>
    </citation>
    <scope>NUCLEOTIDE SEQUENCE [LARGE SCALE GENOMIC DNA]</scope>
    <source>
        <strain evidence="2">DSM 173</strain>
    </source>
</reference>
<dbReference type="PANTHER" id="PTHR34290:SF2">
    <property type="entry name" value="OS04G0668800 PROTEIN"/>
    <property type="match status" value="1"/>
</dbReference>
<dbReference type="Pfam" id="PF04134">
    <property type="entry name" value="DCC1-like"/>
    <property type="match status" value="1"/>
</dbReference>
<dbReference type="Proteomes" id="UP000198672">
    <property type="component" value="Unassembled WGS sequence"/>
</dbReference>
<evidence type="ECO:0000313" key="2">
    <source>
        <dbReference type="Proteomes" id="UP000198672"/>
    </source>
</evidence>
<proteinExistence type="predicted"/>
<dbReference type="EMBL" id="FNOW01000021">
    <property type="protein sequence ID" value="SDX95121.1"/>
    <property type="molecule type" value="Genomic_DNA"/>
</dbReference>
<accession>A0A1H3FVX7</accession>
<dbReference type="RefSeq" id="WP_091333680.1">
    <property type="nucleotide sequence ID" value="NZ_FNOW01000021.1"/>
</dbReference>
<dbReference type="OrthoDB" id="5294764at2"/>
<dbReference type="PANTHER" id="PTHR34290">
    <property type="entry name" value="SI:CH73-390P7.2"/>
    <property type="match status" value="1"/>
</dbReference>
<dbReference type="AlphaFoldDB" id="A0A1H3FVX7"/>
<name>A0A1H3FVX7_ALLWA</name>
<sequence length="130" mass="15359">MNTATPTLLRVLYDGGCPLCRPEIAHYQRLHPRQPIQWIDIAADPRPTLPFNLTIEQVMQRFHVLDDEHVLTGAAAFVRLWLALPGWWRLARLVQQLRLVGLLEHGYVWFARRRWRQRCREGVCQMGPRR</sequence>
<dbReference type="InterPro" id="IPR044691">
    <property type="entry name" value="DCC1_Trx"/>
</dbReference>
<gene>
    <name evidence="1" type="ORF">SAMN05421644_12117</name>
</gene>
<dbReference type="InterPro" id="IPR007263">
    <property type="entry name" value="DCC1-like"/>
</dbReference>
<evidence type="ECO:0000313" key="1">
    <source>
        <dbReference type="EMBL" id="SDX95121.1"/>
    </source>
</evidence>
<organism evidence="1 2">
    <name type="scientific">Allochromatium warmingii</name>
    <name type="common">Chromatium warmingii</name>
    <dbReference type="NCBI Taxonomy" id="61595"/>
    <lineage>
        <taxon>Bacteria</taxon>
        <taxon>Pseudomonadati</taxon>
        <taxon>Pseudomonadota</taxon>
        <taxon>Gammaproteobacteria</taxon>
        <taxon>Chromatiales</taxon>
        <taxon>Chromatiaceae</taxon>
        <taxon>Allochromatium</taxon>
    </lineage>
</organism>